<gene>
    <name evidence="2" type="ORF">UY40_C0002G0058</name>
</gene>
<dbReference type="InterPro" id="IPR001296">
    <property type="entry name" value="Glyco_trans_1"/>
</dbReference>
<organism evidence="2 3">
    <name type="scientific">candidate division CPR1 bacterium GW2011_GWC1_49_13</name>
    <dbReference type="NCBI Taxonomy" id="1618342"/>
    <lineage>
        <taxon>Bacteria</taxon>
        <taxon>candidate division CPR1</taxon>
    </lineage>
</organism>
<dbReference type="AlphaFoldDB" id="A0A0G1VI71"/>
<dbReference type="Gene3D" id="3.40.50.2000">
    <property type="entry name" value="Glycogen Phosphorylase B"/>
    <property type="match status" value="2"/>
</dbReference>
<name>A0A0G1VI71_9BACT</name>
<sequence>MGERLPASYNFVDKPRVNFEKRYRGVLLYKFSNALFQFILRKFLSGFSALYNAFAVKREAINIIKRNPVDRILGISDDGPFFLGAYLASRKSKLPLHVILFDLYAHNNFNFQKQLVANFMEGKIIKHATKVFVTNTKTRDYYQKLYGVKAIVIEHPVAIPHPVEARVSRKNEVVFTGSIYWAQHDAVVNLAKAIKFVPKAYLKLFTSVNKPQLRKMGVSGDKISIGFGESEEILREQRQADILFLPMGFKTPAPEITQTATPGKLPEYLISGVPILVHAAPDSYISEDAKKYGWGMVVDKSDPEVLAAGIKRLLSDNKLRKKLVSNAFKVAKKRHNDKLIAAQFLNHFR</sequence>
<dbReference type="STRING" id="1618342.UY40_C0002G0058"/>
<dbReference type="Proteomes" id="UP000034119">
    <property type="component" value="Unassembled WGS sequence"/>
</dbReference>
<evidence type="ECO:0000313" key="3">
    <source>
        <dbReference type="Proteomes" id="UP000034119"/>
    </source>
</evidence>
<keyword evidence="2" id="KW-0808">Transferase</keyword>
<accession>A0A0G1VI71</accession>
<comment type="caution">
    <text evidence="2">The sequence shown here is derived from an EMBL/GenBank/DDBJ whole genome shotgun (WGS) entry which is preliminary data.</text>
</comment>
<proteinExistence type="predicted"/>
<dbReference type="SUPFAM" id="SSF53756">
    <property type="entry name" value="UDP-Glycosyltransferase/glycogen phosphorylase"/>
    <property type="match status" value="1"/>
</dbReference>
<evidence type="ECO:0000313" key="2">
    <source>
        <dbReference type="EMBL" id="KKW06208.1"/>
    </source>
</evidence>
<dbReference type="EMBL" id="LCPW01000002">
    <property type="protein sequence ID" value="KKW06208.1"/>
    <property type="molecule type" value="Genomic_DNA"/>
</dbReference>
<dbReference type="PANTHER" id="PTHR12526">
    <property type="entry name" value="GLYCOSYLTRANSFERASE"/>
    <property type="match status" value="1"/>
</dbReference>
<protein>
    <submittedName>
        <fullName evidence="2">Glycosyl transferase group 1</fullName>
    </submittedName>
</protein>
<evidence type="ECO:0000259" key="1">
    <source>
        <dbReference type="Pfam" id="PF00534"/>
    </source>
</evidence>
<feature type="domain" description="Glycosyl transferase family 1" evidence="1">
    <location>
        <begin position="217"/>
        <end position="329"/>
    </location>
</feature>
<dbReference type="Pfam" id="PF00534">
    <property type="entry name" value="Glycos_transf_1"/>
    <property type="match status" value="1"/>
</dbReference>
<reference evidence="2 3" key="1">
    <citation type="journal article" date="2015" name="Nature">
        <title>rRNA introns, odd ribosomes, and small enigmatic genomes across a large radiation of phyla.</title>
        <authorList>
            <person name="Brown C.T."/>
            <person name="Hug L.A."/>
            <person name="Thomas B.C."/>
            <person name="Sharon I."/>
            <person name="Castelle C.J."/>
            <person name="Singh A."/>
            <person name="Wilkins M.J."/>
            <person name="Williams K.H."/>
            <person name="Banfield J.F."/>
        </authorList>
    </citation>
    <scope>NUCLEOTIDE SEQUENCE [LARGE SCALE GENOMIC DNA]</scope>
</reference>
<dbReference type="GO" id="GO:0016757">
    <property type="term" value="F:glycosyltransferase activity"/>
    <property type="evidence" value="ECO:0007669"/>
    <property type="project" value="InterPro"/>
</dbReference>